<evidence type="ECO:0000259" key="8">
    <source>
        <dbReference type="PROSITE" id="PS50240"/>
    </source>
</evidence>
<accession>A0A1Q3FPY5</accession>
<name>A0A1Q3FPY5_CULTA</name>
<dbReference type="CDD" id="cd00190">
    <property type="entry name" value="Tryp_SPc"/>
    <property type="match status" value="1"/>
</dbReference>
<evidence type="ECO:0000256" key="7">
    <source>
        <dbReference type="SAM" id="SignalP"/>
    </source>
</evidence>
<feature type="chain" id="PRO_5013292649" description="Acrosin" evidence="7">
    <location>
        <begin position="25"/>
        <end position="304"/>
    </location>
</feature>
<feature type="signal peptide" evidence="7">
    <location>
        <begin position="1"/>
        <end position="24"/>
    </location>
</feature>
<keyword evidence="6" id="KW-0378">Hydrolase</keyword>
<dbReference type="FunFam" id="2.40.10.10:FF:000068">
    <property type="entry name" value="transmembrane protease serine 2"/>
    <property type="match status" value="1"/>
</dbReference>
<comment type="similarity">
    <text evidence="5">Belongs to the peptidase S1 family. CLIP subfamily.</text>
</comment>
<evidence type="ECO:0000256" key="3">
    <source>
        <dbReference type="ARBA" id="ARBA00017161"/>
    </source>
</evidence>
<comment type="catalytic activity">
    <reaction evidence="1">
        <text>Preferential cleavage: Arg-|-Xaa, Lys-|-Xaa.</text>
        <dbReference type="EC" id="3.4.21.10"/>
    </reaction>
</comment>
<dbReference type="PROSITE" id="PS50240">
    <property type="entry name" value="TRYPSIN_DOM"/>
    <property type="match status" value="1"/>
</dbReference>
<evidence type="ECO:0000256" key="4">
    <source>
        <dbReference type="ARBA" id="ARBA00023157"/>
    </source>
</evidence>
<dbReference type="Pfam" id="PF00089">
    <property type="entry name" value="Trypsin"/>
    <property type="match status" value="1"/>
</dbReference>
<dbReference type="SUPFAM" id="SSF50494">
    <property type="entry name" value="Trypsin-like serine proteases"/>
    <property type="match status" value="1"/>
</dbReference>
<evidence type="ECO:0000256" key="1">
    <source>
        <dbReference type="ARBA" id="ARBA00001656"/>
    </source>
</evidence>
<organism evidence="9">
    <name type="scientific">Culex tarsalis</name>
    <name type="common">Encephalitis mosquito</name>
    <dbReference type="NCBI Taxonomy" id="7177"/>
    <lineage>
        <taxon>Eukaryota</taxon>
        <taxon>Metazoa</taxon>
        <taxon>Ecdysozoa</taxon>
        <taxon>Arthropoda</taxon>
        <taxon>Hexapoda</taxon>
        <taxon>Insecta</taxon>
        <taxon>Pterygota</taxon>
        <taxon>Neoptera</taxon>
        <taxon>Endopterygota</taxon>
        <taxon>Diptera</taxon>
        <taxon>Nematocera</taxon>
        <taxon>Culicoidea</taxon>
        <taxon>Culicidae</taxon>
        <taxon>Culicinae</taxon>
        <taxon>Culicini</taxon>
        <taxon>Culex</taxon>
        <taxon>Culex</taxon>
    </lineage>
</organism>
<keyword evidence="4" id="KW-1015">Disulfide bond</keyword>
<evidence type="ECO:0000256" key="5">
    <source>
        <dbReference type="ARBA" id="ARBA00024195"/>
    </source>
</evidence>
<dbReference type="InterPro" id="IPR033116">
    <property type="entry name" value="TRYPSIN_SER"/>
</dbReference>
<dbReference type="Gene3D" id="2.40.10.10">
    <property type="entry name" value="Trypsin-like serine proteases"/>
    <property type="match status" value="1"/>
</dbReference>
<dbReference type="InterPro" id="IPR001254">
    <property type="entry name" value="Trypsin_dom"/>
</dbReference>
<evidence type="ECO:0000313" key="9">
    <source>
        <dbReference type="EMBL" id="JAV29627.1"/>
    </source>
</evidence>
<dbReference type="GO" id="GO:0006508">
    <property type="term" value="P:proteolysis"/>
    <property type="evidence" value="ECO:0007669"/>
    <property type="project" value="UniProtKB-KW"/>
</dbReference>
<dbReference type="GO" id="GO:0004252">
    <property type="term" value="F:serine-type endopeptidase activity"/>
    <property type="evidence" value="ECO:0007669"/>
    <property type="project" value="InterPro"/>
</dbReference>
<dbReference type="InterPro" id="IPR009003">
    <property type="entry name" value="Peptidase_S1_PA"/>
</dbReference>
<dbReference type="FunFam" id="2.40.10.10:FF:000002">
    <property type="entry name" value="Transmembrane protease serine"/>
    <property type="match status" value="1"/>
</dbReference>
<dbReference type="InterPro" id="IPR043504">
    <property type="entry name" value="Peptidase_S1_PA_chymotrypsin"/>
</dbReference>
<keyword evidence="7" id="KW-0732">Signal</keyword>
<sequence length="304" mass="32452">MNSKRHQEVAWILAGLLLVELVGAIPLEAQQDTESRIVGGYSALEASTRHQVSIRRRSSDEAVFGTGHICGGSLIDNRTVLTAAHCLVDTLDRKRPADYFRVVGGNVNRYEQSPGTAIRTVGRVAVHERYNPKNFDNDVGLLILNEPVPAMHPALKPIAMALKTPTSLTPCQTSGWGSTQYGVSSGARELRAVNVTIQQMALCNGTSSYGGSLRAGMLCAGDFRGGQDACQGDSGGPLVCDGALAGVVSHGYKCAEPRFPGIYVDVAYYRDWIEREIARNGAGSSWRVSGISALGGVLIFFIVG</sequence>
<dbReference type="AlphaFoldDB" id="A0A1Q3FPY5"/>
<evidence type="ECO:0000256" key="2">
    <source>
        <dbReference type="ARBA" id="ARBA00012050"/>
    </source>
</evidence>
<dbReference type="PROSITE" id="PS00135">
    <property type="entry name" value="TRYPSIN_SER"/>
    <property type="match status" value="1"/>
</dbReference>
<dbReference type="PANTHER" id="PTHR24252">
    <property type="entry name" value="ACROSIN-RELATED"/>
    <property type="match status" value="1"/>
</dbReference>
<dbReference type="PROSITE" id="PS00134">
    <property type="entry name" value="TRYPSIN_HIS"/>
    <property type="match status" value="1"/>
</dbReference>
<reference evidence="9" key="1">
    <citation type="submission" date="2017-01" db="EMBL/GenBank/DDBJ databases">
        <title>A deep insight into the sialotranscriptome of adult male and female Cluex tarsalis mosquitoes.</title>
        <authorList>
            <person name="Ribeiro J.M."/>
            <person name="Moreira F."/>
            <person name="Bernard K.A."/>
            <person name="Calvo E."/>
        </authorList>
    </citation>
    <scope>NUCLEOTIDE SEQUENCE</scope>
    <source>
        <strain evidence="9">Kern County</strain>
        <tissue evidence="9">Salivary glands</tissue>
    </source>
</reference>
<dbReference type="InterPro" id="IPR001314">
    <property type="entry name" value="Peptidase_S1A"/>
</dbReference>
<protein>
    <recommendedName>
        <fullName evidence="3">Acrosin</fullName>
        <ecNumber evidence="2">3.4.21.10</ecNumber>
    </recommendedName>
</protein>
<dbReference type="PANTHER" id="PTHR24252:SF8">
    <property type="entry name" value="ACROSIN"/>
    <property type="match status" value="1"/>
</dbReference>
<keyword evidence="6 9" id="KW-0645">Protease</keyword>
<dbReference type="PRINTS" id="PR00722">
    <property type="entry name" value="CHYMOTRYPSIN"/>
</dbReference>
<proteinExistence type="inferred from homology"/>
<dbReference type="SMART" id="SM00020">
    <property type="entry name" value="Tryp_SPc"/>
    <property type="match status" value="1"/>
</dbReference>
<dbReference type="InterPro" id="IPR018114">
    <property type="entry name" value="TRYPSIN_HIS"/>
</dbReference>
<feature type="domain" description="Peptidase S1" evidence="8">
    <location>
        <begin position="37"/>
        <end position="278"/>
    </location>
</feature>
<keyword evidence="6" id="KW-0720">Serine protease</keyword>
<dbReference type="EMBL" id="GFDL01005418">
    <property type="protein sequence ID" value="JAV29627.1"/>
    <property type="molecule type" value="Transcribed_RNA"/>
</dbReference>
<dbReference type="EC" id="3.4.21.10" evidence="2"/>
<evidence type="ECO:0000256" key="6">
    <source>
        <dbReference type="RuleBase" id="RU363034"/>
    </source>
</evidence>